<dbReference type="EMBL" id="JAAIII010000001">
    <property type="protein sequence ID" value="NMM92948.1"/>
    <property type="molecule type" value="Genomic_DNA"/>
</dbReference>
<comment type="caution">
    <text evidence="1">The sequence shown here is derived from an EMBL/GenBank/DDBJ whole genome shotgun (WGS) entry which is preliminary data.</text>
</comment>
<keyword evidence="2" id="KW-1185">Reference proteome</keyword>
<sequence length="289" mass="30719">MSAVSESIAQRTTLGLLADHYGCQIEPAFATNVTVTSLCDTVDSIIPGALFVCSEHIADIERAAQRGAYAVLVPRQWRDRCPQTDIPLVFGDISDHMLGDLASKMAGTPSNVMAVFALTGADALTLNEDVNHLADFLHMLGNPVAVISAAGSQSMTRKLDLTYPLGVIEAQRALSVCAEDGVAAVILALDDATFTRHALESVNVDVLGSRRVVPIEEAAGIKARYAFETETGLKVTTMTAESDELSREAPQIHYDGKAEGLSLVIAMVLAAGVRKNNVRSALRVASNLK</sequence>
<dbReference type="RefSeq" id="WP_169171022.1">
    <property type="nucleotide sequence ID" value="NZ_JAAIII010000001.1"/>
</dbReference>
<proteinExistence type="predicted"/>
<evidence type="ECO:0000313" key="1">
    <source>
        <dbReference type="EMBL" id="NMM92948.1"/>
    </source>
</evidence>
<organism evidence="1 2">
    <name type="scientific">Bifidobacterium oedipodis</name>
    <dbReference type="NCBI Taxonomy" id="2675322"/>
    <lineage>
        <taxon>Bacteria</taxon>
        <taxon>Bacillati</taxon>
        <taxon>Actinomycetota</taxon>
        <taxon>Actinomycetes</taxon>
        <taxon>Bifidobacteriales</taxon>
        <taxon>Bifidobacteriaceae</taxon>
        <taxon>Bifidobacterium</taxon>
    </lineage>
</organism>
<protein>
    <recommendedName>
        <fullName evidence="3">UDP-N-acetylmuramyl peptide synthase</fullName>
    </recommendedName>
</protein>
<evidence type="ECO:0000313" key="2">
    <source>
        <dbReference type="Proteomes" id="UP000532194"/>
    </source>
</evidence>
<reference evidence="1 2" key="1">
    <citation type="submission" date="2020-02" db="EMBL/GenBank/DDBJ databases">
        <title>Characterization of phylogenetic diversity of novel bifidobacterial species isolated in Czech ZOOs.</title>
        <authorList>
            <person name="Lugli G.A."/>
            <person name="Vera N.B."/>
            <person name="Ventura M."/>
        </authorList>
    </citation>
    <scope>NUCLEOTIDE SEQUENCE [LARGE SCALE GENOMIC DNA]</scope>
    <source>
        <strain evidence="1 2">DSM 109957</strain>
    </source>
</reference>
<dbReference type="Proteomes" id="UP000532194">
    <property type="component" value="Unassembled WGS sequence"/>
</dbReference>
<name>A0A7Y0EMI1_9BIFI</name>
<accession>A0A7Y0EMI1</accession>
<evidence type="ECO:0008006" key="3">
    <source>
        <dbReference type="Google" id="ProtNLM"/>
    </source>
</evidence>
<gene>
    <name evidence="1" type="ORF">G1C95_0133</name>
</gene>
<dbReference type="AlphaFoldDB" id="A0A7Y0EMI1"/>